<dbReference type="PRINTS" id="PR00038">
    <property type="entry name" value="HTHLUXR"/>
</dbReference>
<gene>
    <name evidence="7" type="ORF">FO470_09295</name>
</gene>
<dbReference type="Gene3D" id="3.40.50.2300">
    <property type="match status" value="1"/>
</dbReference>
<dbReference type="CDD" id="cd06170">
    <property type="entry name" value="LuxR_C_like"/>
    <property type="match status" value="1"/>
</dbReference>
<evidence type="ECO:0000259" key="6">
    <source>
        <dbReference type="PROSITE" id="PS50110"/>
    </source>
</evidence>
<evidence type="ECO:0000256" key="4">
    <source>
        <dbReference type="PROSITE-ProRule" id="PRU00169"/>
    </source>
</evidence>
<dbReference type="SMART" id="SM00421">
    <property type="entry name" value="HTH_LUXR"/>
    <property type="match status" value="1"/>
</dbReference>
<feature type="domain" description="Response regulatory" evidence="6">
    <location>
        <begin position="43"/>
        <end position="164"/>
    </location>
</feature>
<comment type="caution">
    <text evidence="7">The sequence shown here is derived from an EMBL/GenBank/DDBJ whole genome shotgun (WGS) entry which is preliminary data.</text>
</comment>
<keyword evidence="8" id="KW-1185">Reference proteome</keyword>
<evidence type="ECO:0000256" key="3">
    <source>
        <dbReference type="ARBA" id="ARBA00023163"/>
    </source>
</evidence>
<keyword evidence="3" id="KW-0804">Transcription</keyword>
<dbReference type="Proteomes" id="UP000315321">
    <property type="component" value="Unassembled WGS sequence"/>
</dbReference>
<accession>A0ABY3DSZ7</accession>
<dbReference type="EMBL" id="VMBP01000002">
    <property type="protein sequence ID" value="TSJ63150.1"/>
    <property type="molecule type" value="Genomic_DNA"/>
</dbReference>
<organism evidence="7 8">
    <name type="scientific">Ancylobacter moscoviensis</name>
    <dbReference type="NCBI Taxonomy" id="2597768"/>
    <lineage>
        <taxon>Bacteria</taxon>
        <taxon>Pseudomonadati</taxon>
        <taxon>Pseudomonadota</taxon>
        <taxon>Alphaproteobacteria</taxon>
        <taxon>Hyphomicrobiales</taxon>
        <taxon>Xanthobacteraceae</taxon>
        <taxon>Ancylobacter</taxon>
    </lineage>
</organism>
<comment type="caution">
    <text evidence="4">Lacks conserved residue(s) required for the propagation of feature annotation.</text>
</comment>
<dbReference type="InterPro" id="IPR000792">
    <property type="entry name" value="Tscrpt_reg_LuxR_C"/>
</dbReference>
<dbReference type="PROSITE" id="PS50110">
    <property type="entry name" value="RESPONSE_REGULATORY"/>
    <property type="match status" value="1"/>
</dbReference>
<keyword evidence="1" id="KW-0805">Transcription regulation</keyword>
<reference evidence="7 8" key="1">
    <citation type="submission" date="2019-07" db="EMBL/GenBank/DDBJ databases">
        <authorList>
            <person name="Grouzdev D.S."/>
        </authorList>
    </citation>
    <scope>NUCLEOTIDE SEQUENCE [LARGE SCALE GENOMIC DNA]</scope>
    <source>
        <strain evidence="7 8">3C</strain>
    </source>
</reference>
<proteinExistence type="predicted"/>
<name>A0ABY3DSZ7_9HYPH</name>
<evidence type="ECO:0000313" key="8">
    <source>
        <dbReference type="Proteomes" id="UP000315321"/>
    </source>
</evidence>
<protein>
    <submittedName>
        <fullName evidence="7">Response regulator transcription factor</fullName>
    </submittedName>
</protein>
<keyword evidence="2" id="KW-0238">DNA-binding</keyword>
<dbReference type="PANTHER" id="PTHR44688:SF16">
    <property type="entry name" value="DNA-BINDING TRANSCRIPTIONAL ACTIVATOR DEVR_DOSR"/>
    <property type="match status" value="1"/>
</dbReference>
<dbReference type="InterPro" id="IPR011006">
    <property type="entry name" value="CheY-like_superfamily"/>
</dbReference>
<evidence type="ECO:0000256" key="2">
    <source>
        <dbReference type="ARBA" id="ARBA00023125"/>
    </source>
</evidence>
<dbReference type="Pfam" id="PF00196">
    <property type="entry name" value="GerE"/>
    <property type="match status" value="1"/>
</dbReference>
<dbReference type="PROSITE" id="PS50043">
    <property type="entry name" value="HTH_LUXR_2"/>
    <property type="match status" value="1"/>
</dbReference>
<sequence>MTFGGLTCLNSILRGRDHLHGEVGRWRKSIMTEEGVEKAGCVSIVLLDDLPLRRASIKSLLRDWALEERVSLDTIEADSSDRLDHIERRPELLVYNSGYVATAVGEWRARIDRLRQALPDVPLVIISEGDNAHEVIEALKAGVRGFISAQMPPAIVFQALRFILGGGVYFPPSALLQAQAGTYSAEWRRTGPTTVTARYRVQCSGLTERQAAVWRLLQHGHSNKVIARELSMCESTVKVHMRQIMRKLGATNRTQAALCSVEAVSGNEEADAAAGGLDEPARPCALVGAEPDGVRAVNGQVVGSVL</sequence>
<evidence type="ECO:0000313" key="7">
    <source>
        <dbReference type="EMBL" id="TSJ63150.1"/>
    </source>
</evidence>
<dbReference type="PANTHER" id="PTHR44688">
    <property type="entry name" value="DNA-BINDING TRANSCRIPTIONAL ACTIVATOR DEVR_DOSR"/>
    <property type="match status" value="1"/>
</dbReference>
<dbReference type="SUPFAM" id="SSF46894">
    <property type="entry name" value="C-terminal effector domain of the bipartite response regulators"/>
    <property type="match status" value="1"/>
</dbReference>
<dbReference type="SUPFAM" id="SSF52172">
    <property type="entry name" value="CheY-like"/>
    <property type="match status" value="1"/>
</dbReference>
<dbReference type="InterPro" id="IPR001789">
    <property type="entry name" value="Sig_transdc_resp-reg_receiver"/>
</dbReference>
<dbReference type="InterPro" id="IPR016032">
    <property type="entry name" value="Sig_transdc_resp-reg_C-effctor"/>
</dbReference>
<evidence type="ECO:0000256" key="1">
    <source>
        <dbReference type="ARBA" id="ARBA00023015"/>
    </source>
</evidence>
<evidence type="ECO:0000259" key="5">
    <source>
        <dbReference type="PROSITE" id="PS50043"/>
    </source>
</evidence>
<feature type="domain" description="HTH luxR-type" evidence="5">
    <location>
        <begin position="199"/>
        <end position="267"/>
    </location>
</feature>